<accession>A0AAW5EMH7</accession>
<name>A0AAW5EMH7_NOVHA</name>
<dbReference type="Proteomes" id="UP001202887">
    <property type="component" value="Unassembled WGS sequence"/>
</dbReference>
<evidence type="ECO:0000313" key="2">
    <source>
        <dbReference type="Proteomes" id="UP001202887"/>
    </source>
</evidence>
<reference evidence="1" key="1">
    <citation type="journal article" date="2021" name="Polymers (Basel)">
        <title>Highly Stretchable Bacterial Cellulose Produced by Komagataeibacter hansenii SI1.</title>
        <authorList>
            <person name="Cielecka I."/>
            <person name="Ryngajllo M."/>
            <person name="Maniukiewicz W."/>
            <person name="Bielecki S."/>
        </authorList>
    </citation>
    <scope>NUCLEOTIDE SEQUENCE</scope>
    <source>
        <strain evidence="1">SI1</strain>
    </source>
</reference>
<gene>
    <name evidence="1" type="ORF">K1W68_02895</name>
</gene>
<evidence type="ECO:0000313" key="1">
    <source>
        <dbReference type="EMBL" id="MCJ8352944.1"/>
    </source>
</evidence>
<sequence length="224" mass="24047">MFRFIVGAVLVNQRKSFGLTGQTASRAAGFVRTYAGLSACANSPAAKGDGYAEIGGASIAGQRAASMARGGDLAGRIASFADDHGMIVIYGWRATEVGAERSCAQDHLTQEKVMGSVSDYADRGIARLAMKADLSRTFARSRPARGIWNRHLRQRLAQAEDDPPIPQSAVRLYERLGCPIGLVIDGCWERRLGNWDFSYPATILLSTGTITTTPGCMAEGMEEL</sequence>
<comment type="caution">
    <text evidence="1">The sequence shown here is derived from an EMBL/GenBank/DDBJ whole genome shotgun (WGS) entry which is preliminary data.</text>
</comment>
<reference evidence="1" key="2">
    <citation type="submission" date="2022-03" db="EMBL/GenBank/DDBJ databases">
        <authorList>
            <person name="Ryngajllo M."/>
            <person name="Jacek P."/>
            <person name="Kubiak K."/>
        </authorList>
    </citation>
    <scope>NUCLEOTIDE SEQUENCE</scope>
    <source>
        <strain evidence="1">SI1</strain>
    </source>
</reference>
<organism evidence="1 2">
    <name type="scientific">Novacetimonas hansenii</name>
    <name type="common">Komagataeibacter hansenii</name>
    <dbReference type="NCBI Taxonomy" id="436"/>
    <lineage>
        <taxon>Bacteria</taxon>
        <taxon>Pseudomonadati</taxon>
        <taxon>Pseudomonadota</taxon>
        <taxon>Alphaproteobacteria</taxon>
        <taxon>Acetobacterales</taxon>
        <taxon>Acetobacteraceae</taxon>
        <taxon>Novacetimonas</taxon>
    </lineage>
</organism>
<evidence type="ECO:0008006" key="3">
    <source>
        <dbReference type="Google" id="ProtNLM"/>
    </source>
</evidence>
<proteinExistence type="predicted"/>
<dbReference type="RefSeq" id="WP_247066235.1">
    <property type="nucleotide sequence ID" value="NZ_CP094849.1"/>
</dbReference>
<dbReference type="AlphaFoldDB" id="A0AAW5EMH7"/>
<dbReference type="EMBL" id="JAIBCX010000004">
    <property type="protein sequence ID" value="MCJ8352944.1"/>
    <property type="molecule type" value="Genomic_DNA"/>
</dbReference>
<protein>
    <recommendedName>
        <fullName evidence="3">Resolvase/invertase-type recombinase catalytic domain-containing protein</fullName>
    </recommendedName>
</protein>